<dbReference type="InterPro" id="IPR049314">
    <property type="entry name" value="GH101_dom-5"/>
</dbReference>
<name>A0A1H0G337_9PSEU</name>
<dbReference type="InterPro" id="IPR013222">
    <property type="entry name" value="Glyco_hyd_98_carb-bd"/>
</dbReference>
<dbReference type="GO" id="GO:0033926">
    <property type="term" value="F:endo-alpha-N-acetylgalactosaminidase activity"/>
    <property type="evidence" value="ECO:0007669"/>
    <property type="project" value="InterPro"/>
</dbReference>
<dbReference type="Pfam" id="PF21466">
    <property type="entry name" value="GH101_dom-5"/>
    <property type="match status" value="1"/>
</dbReference>
<dbReference type="Proteomes" id="UP000199651">
    <property type="component" value="Unassembled WGS sequence"/>
</dbReference>
<accession>A0A1H0G337</accession>
<dbReference type="EMBL" id="FNJB01000001">
    <property type="protein sequence ID" value="SDO01149.1"/>
    <property type="molecule type" value="Genomic_DNA"/>
</dbReference>
<protein>
    <submittedName>
        <fullName evidence="3">Endo-alpha-N-acetylgalactosaminidase</fullName>
    </submittedName>
</protein>
<dbReference type="CDD" id="cd14244">
    <property type="entry name" value="GH_101_like"/>
    <property type="match status" value="1"/>
</dbReference>
<dbReference type="InterPro" id="IPR040502">
    <property type="entry name" value="GH101_dom-6"/>
</dbReference>
<dbReference type="InterPro" id="IPR014718">
    <property type="entry name" value="GH-type_carb-bd"/>
</dbReference>
<evidence type="ECO:0000313" key="3">
    <source>
        <dbReference type="EMBL" id="SDO01149.1"/>
    </source>
</evidence>
<dbReference type="Gene3D" id="3.20.20.80">
    <property type="entry name" value="Glycosidases"/>
    <property type="match status" value="1"/>
</dbReference>
<dbReference type="SMART" id="SM00776">
    <property type="entry name" value="NPCBM"/>
    <property type="match status" value="1"/>
</dbReference>
<reference evidence="4" key="1">
    <citation type="submission" date="2016-10" db="EMBL/GenBank/DDBJ databases">
        <authorList>
            <person name="Varghese N."/>
            <person name="Submissions S."/>
        </authorList>
    </citation>
    <scope>NUCLEOTIDE SEQUENCE [LARGE SCALE GENOMIC DNA]</scope>
    <source>
        <strain evidence="4">IBRC-M 10655</strain>
    </source>
</reference>
<dbReference type="Gene3D" id="2.70.98.10">
    <property type="match status" value="1"/>
</dbReference>
<dbReference type="RefSeq" id="WP_228769633.1">
    <property type="nucleotide sequence ID" value="NZ_FNDV01000003.1"/>
</dbReference>
<dbReference type="Gene3D" id="2.60.120.1060">
    <property type="entry name" value="NPCBM/NEW2 domain"/>
    <property type="match status" value="1"/>
</dbReference>
<dbReference type="Gene3D" id="2.60.120.260">
    <property type="entry name" value="Galactose-binding domain-like"/>
    <property type="match status" value="2"/>
</dbReference>
<dbReference type="Pfam" id="PF08305">
    <property type="entry name" value="NPCBM"/>
    <property type="match status" value="1"/>
</dbReference>
<organism evidence="3 4">
    <name type="scientific">Actinokineospora alba</name>
    <dbReference type="NCBI Taxonomy" id="504798"/>
    <lineage>
        <taxon>Bacteria</taxon>
        <taxon>Bacillati</taxon>
        <taxon>Actinomycetota</taxon>
        <taxon>Actinomycetes</taxon>
        <taxon>Pseudonocardiales</taxon>
        <taxon>Pseudonocardiaceae</taxon>
        <taxon>Actinokineospora</taxon>
    </lineage>
</organism>
<dbReference type="Pfam" id="PF17451">
    <property type="entry name" value="Glyco_hyd_101C"/>
    <property type="match status" value="1"/>
</dbReference>
<evidence type="ECO:0000313" key="4">
    <source>
        <dbReference type="Proteomes" id="UP000199651"/>
    </source>
</evidence>
<dbReference type="Pfam" id="PF17974">
    <property type="entry name" value="GalBD_like"/>
    <property type="match status" value="1"/>
</dbReference>
<dbReference type="InterPro" id="IPR025706">
    <property type="entry name" value="Endoa_GalNAc"/>
</dbReference>
<dbReference type="InterPro" id="IPR038637">
    <property type="entry name" value="NPCBM_sf"/>
</dbReference>
<feature type="region of interest" description="Disordered" evidence="1">
    <location>
        <begin position="1151"/>
        <end position="1170"/>
    </location>
</feature>
<gene>
    <name evidence="3" type="ORF">SAMN05192558_101633</name>
</gene>
<dbReference type="InterPro" id="IPR035364">
    <property type="entry name" value="Beta_sandwich_GH101"/>
</dbReference>
<dbReference type="Pfam" id="PF10633">
    <property type="entry name" value="NPCBM_assoc"/>
    <property type="match status" value="1"/>
</dbReference>
<keyword evidence="4" id="KW-1185">Reference proteome</keyword>
<dbReference type="SUPFAM" id="SSF49785">
    <property type="entry name" value="Galactose-binding domain-like"/>
    <property type="match status" value="1"/>
</dbReference>
<dbReference type="Gene3D" id="2.60.40.1180">
    <property type="entry name" value="Golgi alpha-mannosidase II"/>
    <property type="match status" value="1"/>
</dbReference>
<dbReference type="GO" id="GO:0030246">
    <property type="term" value="F:carbohydrate binding"/>
    <property type="evidence" value="ECO:0007669"/>
    <property type="project" value="InterPro"/>
</dbReference>
<dbReference type="Pfam" id="PF18080">
    <property type="entry name" value="Gal_mutarotas_3"/>
    <property type="match status" value="1"/>
</dbReference>
<evidence type="ECO:0000256" key="1">
    <source>
        <dbReference type="SAM" id="MobiDB-lite"/>
    </source>
</evidence>
<dbReference type="InterPro" id="IPR040633">
    <property type="entry name" value="Gal_mutarotas_3"/>
</dbReference>
<dbReference type="Pfam" id="PF12905">
    <property type="entry name" value="Glyco_hydro_101"/>
    <property type="match status" value="1"/>
</dbReference>
<dbReference type="InterPro" id="IPR013780">
    <property type="entry name" value="Glyco_hydro_b"/>
</dbReference>
<evidence type="ECO:0000259" key="2">
    <source>
        <dbReference type="SMART" id="SM00776"/>
    </source>
</evidence>
<dbReference type="InterPro" id="IPR018905">
    <property type="entry name" value="A-galactase_NEW3"/>
</dbReference>
<proteinExistence type="predicted"/>
<dbReference type="InterPro" id="IPR008979">
    <property type="entry name" value="Galactose-bd-like_sf"/>
</dbReference>
<dbReference type="STRING" id="504798.SAMN05421871_103238"/>
<sequence>MPIPHRPVRVAAAAVLALGAGLITVPVAGAQPTSLTLRSADLTVTVAGDFPRVISYADNASGATLSGRAEAVTSVVIDGKAQQPKLDGVPVSDGRKVSYRLVFPQLPGVRLDASLSVDRRVTTFRIDAVRDTEASRVHTIEIPNHDLVSVRGSDPGAQVAAAKVDLSINRRGDTIYGVTPATPADAAPIGSYFTLVSTGKLAAALETNSVYDKPAGSTVNDNAHFWRQARKSGADTVVGVWSGQWTYRAAGAAAADTEPLPEVKVAVTPERNGDNVVDWQDAALSLREIAHAPKGGEKVADRVVQRIPFNIASMATNPFGKTLDETKRISLATDGLGQMAILKGYQSEGHDAAHPDYGGNYNTRAGGLADLKTLLDKGSAYNADFGVHVNATESYPEARAFSETLVDKNNEQWAWMDQSYRIDQRRDLISGDIQKRLRQLAEETGGKLDFLYWDVFRESGWTADRLAREVRALGWEITTEWSHRFVRDALWTHWSADLDYGGVDSKGVNSQIMRFVDNHRRDVYISNPLLGSAQIVEFEGWTGEVDYSAFSRNVFGNNLPVKFLQHFPIQRWGAEEIVLDKGVRVTGTSAADRKIFAGSAKVADGEAYLLPWNPAAPDKLYHYNAKGGQTTWQVPAPFTGAASLTVSKLTDTGRVSAGTVAVEGGQVTLTAEPNTAYVLEPGSAKAVPDVRYGEGSPLRDPGFTYGDFRAWQVAGDPGAAKVERNARGQFEAVVSGHGNTVISQDIEGLAPGSYAASVDVEVEQGRTRPVFVGVNPRSGRPESTFVDRSTLVNTTASDEKLGTRFQRVRVFFDVRAGGVVTLSLRVAPGQGVVKFDNARVVAMKRPAAPGRVTSWDFESVDAGWGPFYRGVLPIGDANTHLSELHAPFTQRGWNGKVIDDVISGKWSLKSYEYDHGISYRTAPATVRFLPGHRYRVSFDYENALAGAYGWTLGVDGPAGTKEVSTTPLGKQTTAARHVQEFVAGACGDYWVGLKRLGPNGDQVEFALDDFAVEDLGKADSADACGSVDVSSATQKFLPGKANTVTTTFRNGESDAATGVSMALTVPTGWQVAATGPAAFESVASGASVSTQWAVTPPADAATAVYDVVANTAYQVQDGPRAVTGVLRIETVPAPPTADVWASDHGWLSASNGWGPVERDRSNGESGAGDGGPLTLNGVVHEKGLGTHAPSTVVYYLGGNCASFTAQVGVDDKQASRGSVQFTVWADGKQVAQSPVMRPDTATHSLAADIAGAQEVRLVVSDGGDGVGNDHADWGSARFLCG</sequence>
<feature type="domain" description="Glycosyl hydrolase family 98 putative carbohydrate-binding module" evidence="2">
    <location>
        <begin position="1135"/>
        <end position="1280"/>
    </location>
</feature>